<feature type="domain" description="MobA-like NTP transferase" evidence="2">
    <location>
        <begin position="1"/>
        <end position="134"/>
    </location>
</feature>
<dbReference type="CDD" id="cd04182">
    <property type="entry name" value="GT_2_like_f"/>
    <property type="match status" value="1"/>
</dbReference>
<reference evidence="4" key="1">
    <citation type="journal article" date="2019" name="Int. J. Syst. Evol. Microbiol.">
        <title>The Global Catalogue of Microorganisms (GCM) 10K type strain sequencing project: providing services to taxonomists for standard genome sequencing and annotation.</title>
        <authorList>
            <consortium name="The Broad Institute Genomics Platform"/>
            <consortium name="The Broad Institute Genome Sequencing Center for Infectious Disease"/>
            <person name="Wu L."/>
            <person name="Ma J."/>
        </authorList>
    </citation>
    <scope>NUCLEOTIDE SEQUENCE [LARGE SCALE GENOMIC DNA]</scope>
    <source>
        <strain evidence="4">KCTC 22280</strain>
    </source>
</reference>
<proteinExistence type="predicted"/>
<dbReference type="Pfam" id="PF12804">
    <property type="entry name" value="NTP_transf_3"/>
    <property type="match status" value="1"/>
</dbReference>
<dbReference type="SUPFAM" id="SSF53448">
    <property type="entry name" value="Nucleotide-diphospho-sugar transferases"/>
    <property type="match status" value="1"/>
</dbReference>
<evidence type="ECO:0000259" key="2">
    <source>
        <dbReference type="Pfam" id="PF12804"/>
    </source>
</evidence>
<dbReference type="InterPro" id="IPR029044">
    <property type="entry name" value="Nucleotide-diphossugar_trans"/>
</dbReference>
<name>A0ABQ3AZU7_9GAMM</name>
<organism evidence="3 4">
    <name type="scientific">Marinobacter zhanjiangensis</name>
    <dbReference type="NCBI Taxonomy" id="578215"/>
    <lineage>
        <taxon>Bacteria</taxon>
        <taxon>Pseudomonadati</taxon>
        <taxon>Pseudomonadota</taxon>
        <taxon>Gammaproteobacteria</taxon>
        <taxon>Pseudomonadales</taxon>
        <taxon>Marinobacteraceae</taxon>
        <taxon>Marinobacter</taxon>
    </lineage>
</organism>
<dbReference type="InterPro" id="IPR025877">
    <property type="entry name" value="MobA-like_NTP_Trfase"/>
</dbReference>
<accession>A0ABQ3AZU7</accession>
<evidence type="ECO:0000313" key="3">
    <source>
        <dbReference type="EMBL" id="GGY71036.1"/>
    </source>
</evidence>
<comment type="caution">
    <text evidence="3">The sequence shown here is derived from an EMBL/GenBank/DDBJ whole genome shotgun (WGS) entry which is preliminary data.</text>
</comment>
<dbReference type="EMBL" id="BMXV01000003">
    <property type="protein sequence ID" value="GGY71036.1"/>
    <property type="molecule type" value="Genomic_DNA"/>
</dbReference>
<dbReference type="PANTHER" id="PTHR43777">
    <property type="entry name" value="MOLYBDENUM COFACTOR CYTIDYLYLTRANSFERASE"/>
    <property type="match status" value="1"/>
</dbReference>
<gene>
    <name evidence="3" type="ORF">GCM10007071_17680</name>
</gene>
<evidence type="ECO:0000256" key="1">
    <source>
        <dbReference type="ARBA" id="ARBA00022842"/>
    </source>
</evidence>
<sequence>MLDHAIAQARQLSPDVRVITGCRGPLLPLRAHRHPSSWLFTGDWPQGMSASLKLGIRTLPSPAHGVFVVLMDQPLIDSEGLARLGEAARREPGLPFAADYNGRPGVPAYLPRWLWPALMTLEGDRGAGQLLKATGAHRLAISGVAADVDTPEDLANLRR</sequence>
<protein>
    <recommendedName>
        <fullName evidence="2">MobA-like NTP transferase domain-containing protein</fullName>
    </recommendedName>
</protein>
<keyword evidence="1" id="KW-0460">Magnesium</keyword>
<keyword evidence="4" id="KW-1185">Reference proteome</keyword>
<dbReference type="Proteomes" id="UP000601597">
    <property type="component" value="Unassembled WGS sequence"/>
</dbReference>
<evidence type="ECO:0000313" key="4">
    <source>
        <dbReference type="Proteomes" id="UP000601597"/>
    </source>
</evidence>
<dbReference type="PANTHER" id="PTHR43777:SF1">
    <property type="entry name" value="MOLYBDENUM COFACTOR CYTIDYLYLTRANSFERASE"/>
    <property type="match status" value="1"/>
</dbReference>
<dbReference type="Gene3D" id="3.90.550.10">
    <property type="entry name" value="Spore Coat Polysaccharide Biosynthesis Protein SpsA, Chain A"/>
    <property type="match status" value="1"/>
</dbReference>